<feature type="domain" description="Ribosomal protein/NADH dehydrogenase" evidence="7">
    <location>
        <begin position="39"/>
        <end position="113"/>
    </location>
</feature>
<dbReference type="AlphaFoldDB" id="A0A0J0XDN8"/>
<evidence type="ECO:0000256" key="6">
    <source>
        <dbReference type="ARBA" id="ARBA00035188"/>
    </source>
</evidence>
<keyword evidence="3" id="KW-0689">Ribosomal protein</keyword>
<dbReference type="PANTHER" id="PTHR21396">
    <property type="entry name" value="39S RIBOSOMAL PROTEIN L43"/>
    <property type="match status" value="1"/>
</dbReference>
<dbReference type="InterPro" id="IPR039927">
    <property type="entry name" value="Ribosomal_mL43"/>
</dbReference>
<dbReference type="SUPFAM" id="SSF52833">
    <property type="entry name" value="Thioredoxin-like"/>
    <property type="match status" value="1"/>
</dbReference>
<dbReference type="EMBL" id="KQ087267">
    <property type="protein sequence ID" value="KLT39182.1"/>
    <property type="molecule type" value="Genomic_DNA"/>
</dbReference>
<dbReference type="GO" id="GO:0005762">
    <property type="term" value="C:mitochondrial large ribosomal subunit"/>
    <property type="evidence" value="ECO:0007669"/>
    <property type="project" value="TreeGrafter"/>
</dbReference>
<evidence type="ECO:0000256" key="1">
    <source>
        <dbReference type="ARBA" id="ARBA00004173"/>
    </source>
</evidence>
<reference evidence="8 9" key="1">
    <citation type="submission" date="2015-03" db="EMBL/GenBank/DDBJ databases">
        <title>Genomics and transcriptomics of the oil-accumulating basidiomycete yeast T. oleaginosus allow insights into substrate utilization and the diverse evolutionary trajectories of mating systems in fungi.</title>
        <authorList>
            <consortium name="DOE Joint Genome Institute"/>
            <person name="Kourist R."/>
            <person name="Kracht O."/>
            <person name="Bracharz F."/>
            <person name="Lipzen A."/>
            <person name="Nolan M."/>
            <person name="Ohm R."/>
            <person name="Grigoriev I."/>
            <person name="Sun S."/>
            <person name="Heitman J."/>
            <person name="Bruck T."/>
            <person name="Nowrousian M."/>
        </authorList>
    </citation>
    <scope>NUCLEOTIDE SEQUENCE [LARGE SCALE GENOMIC DNA]</scope>
    <source>
        <strain evidence="8 9">IBC0246</strain>
    </source>
</reference>
<sequence length="153" mass="16775">MVHKAALEPLRKGFPRSLPVTGYQHFLTPLRKLIFDYDAESPAQAGMRTYLQKPLVELARENPDVEVVVRKQKRGTAAVIRGHYVNGRDKVICVNKLEANQVAKKVELLLNASGAKLKPLKNATLEAGPGNEAARGIWSALHDAAKPAGGYRI</sequence>
<keyword evidence="4" id="KW-0496">Mitochondrion</keyword>
<dbReference type="Proteomes" id="UP000053611">
    <property type="component" value="Unassembled WGS sequence"/>
</dbReference>
<dbReference type="PANTHER" id="PTHR21396:SF2">
    <property type="entry name" value="LARGE RIBOSOMAL SUBUNIT PROTEIN ML43"/>
    <property type="match status" value="1"/>
</dbReference>
<protein>
    <recommendedName>
        <fullName evidence="6">Large ribosomal subunit protein mL43</fullName>
    </recommendedName>
</protein>
<dbReference type="STRING" id="879819.A0A0J0XDN8"/>
<comment type="subcellular location">
    <subcellularLocation>
        <location evidence="1">Mitochondrion</location>
    </subcellularLocation>
</comment>
<dbReference type="GeneID" id="28984989"/>
<evidence type="ECO:0000313" key="9">
    <source>
        <dbReference type="Proteomes" id="UP000053611"/>
    </source>
</evidence>
<keyword evidence="5" id="KW-0687">Ribonucleoprotein</keyword>
<dbReference type="InterPro" id="IPR007741">
    <property type="entry name" value="Ribosomal_mL43/mS25/NADH_DH"/>
</dbReference>
<keyword evidence="9" id="KW-1185">Reference proteome</keyword>
<evidence type="ECO:0000256" key="2">
    <source>
        <dbReference type="ARBA" id="ARBA00006073"/>
    </source>
</evidence>
<proteinExistence type="inferred from homology"/>
<dbReference type="OrthoDB" id="88at2759"/>
<evidence type="ECO:0000313" key="8">
    <source>
        <dbReference type="EMBL" id="KLT39182.1"/>
    </source>
</evidence>
<gene>
    <name evidence="8" type="ORF">CC85DRAFT_288794</name>
</gene>
<evidence type="ECO:0000256" key="4">
    <source>
        <dbReference type="ARBA" id="ARBA00023128"/>
    </source>
</evidence>
<dbReference type="RefSeq" id="XP_018275673.1">
    <property type="nucleotide sequence ID" value="XM_018424386.1"/>
</dbReference>
<comment type="similarity">
    <text evidence="2">Belongs to the mitochondrion-specific ribosomal protein mL43 family.</text>
</comment>
<dbReference type="GO" id="GO:0003735">
    <property type="term" value="F:structural constituent of ribosome"/>
    <property type="evidence" value="ECO:0007669"/>
    <property type="project" value="InterPro"/>
</dbReference>
<dbReference type="Pfam" id="PF05047">
    <property type="entry name" value="L51_S25_CI-B8"/>
    <property type="match status" value="1"/>
</dbReference>
<dbReference type="SMART" id="SM00916">
    <property type="entry name" value="L51_S25_CI-B8"/>
    <property type="match status" value="1"/>
</dbReference>
<dbReference type="InterPro" id="IPR036249">
    <property type="entry name" value="Thioredoxin-like_sf"/>
</dbReference>
<dbReference type="GO" id="GO:0032543">
    <property type="term" value="P:mitochondrial translation"/>
    <property type="evidence" value="ECO:0007669"/>
    <property type="project" value="InterPro"/>
</dbReference>
<evidence type="ECO:0000256" key="3">
    <source>
        <dbReference type="ARBA" id="ARBA00022980"/>
    </source>
</evidence>
<accession>A0A0J0XDN8</accession>
<evidence type="ECO:0000259" key="7">
    <source>
        <dbReference type="SMART" id="SM00916"/>
    </source>
</evidence>
<organism evidence="8 9">
    <name type="scientific">Cutaneotrichosporon oleaginosum</name>
    <dbReference type="NCBI Taxonomy" id="879819"/>
    <lineage>
        <taxon>Eukaryota</taxon>
        <taxon>Fungi</taxon>
        <taxon>Dikarya</taxon>
        <taxon>Basidiomycota</taxon>
        <taxon>Agaricomycotina</taxon>
        <taxon>Tremellomycetes</taxon>
        <taxon>Trichosporonales</taxon>
        <taxon>Trichosporonaceae</taxon>
        <taxon>Cutaneotrichosporon</taxon>
    </lineage>
</organism>
<name>A0A0J0XDN8_9TREE</name>
<evidence type="ECO:0000256" key="5">
    <source>
        <dbReference type="ARBA" id="ARBA00023274"/>
    </source>
</evidence>
<dbReference type="Gene3D" id="3.40.30.10">
    <property type="entry name" value="Glutaredoxin"/>
    <property type="match status" value="1"/>
</dbReference>